<dbReference type="InterPro" id="IPR026960">
    <property type="entry name" value="RVT-Znf"/>
</dbReference>
<dbReference type="EMBL" id="JBBPBN010000088">
    <property type="protein sequence ID" value="KAK8981864.1"/>
    <property type="molecule type" value="Genomic_DNA"/>
</dbReference>
<gene>
    <name evidence="2" type="ORF">V6N11_049356</name>
</gene>
<feature type="domain" description="Reverse transcriptase zinc-binding" evidence="1">
    <location>
        <begin position="2"/>
        <end position="67"/>
    </location>
</feature>
<dbReference type="Proteomes" id="UP001396334">
    <property type="component" value="Unassembled WGS sequence"/>
</dbReference>
<evidence type="ECO:0000313" key="3">
    <source>
        <dbReference type="Proteomes" id="UP001396334"/>
    </source>
</evidence>
<protein>
    <recommendedName>
        <fullName evidence="1">Reverse transcriptase zinc-binding domain-containing protein</fullName>
    </recommendedName>
</protein>
<name>A0ABR2P092_9ROSI</name>
<dbReference type="Pfam" id="PF13966">
    <property type="entry name" value="zf-RVT"/>
    <property type="match status" value="1"/>
</dbReference>
<reference evidence="2 3" key="1">
    <citation type="journal article" date="2024" name="G3 (Bethesda)">
        <title>Genome assembly of Hibiscus sabdariffa L. provides insights into metabolisms of medicinal natural products.</title>
        <authorList>
            <person name="Kim T."/>
        </authorList>
    </citation>
    <scope>NUCLEOTIDE SEQUENCE [LARGE SCALE GENOMIC DNA]</scope>
    <source>
        <strain evidence="2">TK-2024</strain>
        <tissue evidence="2">Old leaves</tissue>
    </source>
</reference>
<evidence type="ECO:0000259" key="1">
    <source>
        <dbReference type="Pfam" id="PF13966"/>
    </source>
</evidence>
<comment type="caution">
    <text evidence="2">The sequence shown here is derived from an EMBL/GenBank/DDBJ whole genome shotgun (WGS) entry which is preliminary data.</text>
</comment>
<proteinExistence type="predicted"/>
<sequence length="168" mass="19102">MWNHIWKLQVPQRLRCFLWLTCRKKLMTNLERCKHTLTDVSLCPICHRSEESTLHALRDCVNLRQVWRCTIRQLKPAPVVNPLSAATPSPKPEPGWLCPNIDGSVSLSNGEATIGALDNYEDGAELLILFGHRVLTIRLPISLLGLLIILPLKRPSSRSTYCNLQHSY</sequence>
<evidence type="ECO:0000313" key="2">
    <source>
        <dbReference type="EMBL" id="KAK8981864.1"/>
    </source>
</evidence>
<keyword evidence="3" id="KW-1185">Reference proteome</keyword>
<organism evidence="2 3">
    <name type="scientific">Hibiscus sabdariffa</name>
    <name type="common">roselle</name>
    <dbReference type="NCBI Taxonomy" id="183260"/>
    <lineage>
        <taxon>Eukaryota</taxon>
        <taxon>Viridiplantae</taxon>
        <taxon>Streptophyta</taxon>
        <taxon>Embryophyta</taxon>
        <taxon>Tracheophyta</taxon>
        <taxon>Spermatophyta</taxon>
        <taxon>Magnoliopsida</taxon>
        <taxon>eudicotyledons</taxon>
        <taxon>Gunneridae</taxon>
        <taxon>Pentapetalae</taxon>
        <taxon>rosids</taxon>
        <taxon>malvids</taxon>
        <taxon>Malvales</taxon>
        <taxon>Malvaceae</taxon>
        <taxon>Malvoideae</taxon>
        <taxon>Hibiscus</taxon>
    </lineage>
</organism>
<accession>A0ABR2P092</accession>